<dbReference type="EMBL" id="QUAC01000017">
    <property type="protein sequence ID" value="REK91703.1"/>
    <property type="molecule type" value="Genomic_DNA"/>
</dbReference>
<accession>A0A371QB52</accession>
<evidence type="ECO:0000313" key="2">
    <source>
        <dbReference type="Proteomes" id="UP000262477"/>
    </source>
</evidence>
<dbReference type="InterPro" id="IPR045428">
    <property type="entry name" value="EACC1"/>
</dbReference>
<gene>
    <name evidence="1" type="ORF">DY245_03045</name>
</gene>
<dbReference type="Pfam" id="PF19953">
    <property type="entry name" value="EACC1"/>
    <property type="match status" value="1"/>
</dbReference>
<dbReference type="OrthoDB" id="3626734at2"/>
<dbReference type="AlphaFoldDB" id="A0A371QB52"/>
<reference evidence="1 2" key="1">
    <citation type="submission" date="2018-08" db="EMBL/GenBank/DDBJ databases">
        <title>Streptomyces NEAU-D10 sp. nov., a novel Actinomycete isolated from soil.</title>
        <authorList>
            <person name="Jin L."/>
        </authorList>
    </citation>
    <scope>NUCLEOTIDE SEQUENCE [LARGE SCALE GENOMIC DNA]</scope>
    <source>
        <strain evidence="1 2">NEAU-D10</strain>
    </source>
</reference>
<name>A0A371QB52_STRIH</name>
<sequence length="124" mass="13554">MPQIEVHVDEDDQDDALRSLRNWLTDDSAVRTTAEISLLEHPEQDGAMGSVLEAVQLVTENGWSAASFVLALATWRQARGRTPRITLRQGDIEVTLTDASAAEIERVIAALTGADSDQPDSRRA</sequence>
<keyword evidence="2" id="KW-1185">Reference proteome</keyword>
<protein>
    <submittedName>
        <fullName evidence="1">Uncharacterized protein</fullName>
    </submittedName>
</protein>
<organism evidence="1 2">
    <name type="scientific">Streptomyces inhibens</name>
    <dbReference type="NCBI Taxonomy" id="2293571"/>
    <lineage>
        <taxon>Bacteria</taxon>
        <taxon>Bacillati</taxon>
        <taxon>Actinomycetota</taxon>
        <taxon>Actinomycetes</taxon>
        <taxon>Kitasatosporales</taxon>
        <taxon>Streptomycetaceae</taxon>
        <taxon>Streptomyces</taxon>
    </lineage>
</organism>
<proteinExistence type="predicted"/>
<comment type="caution">
    <text evidence="1">The sequence shown here is derived from an EMBL/GenBank/DDBJ whole genome shotgun (WGS) entry which is preliminary data.</text>
</comment>
<dbReference type="Proteomes" id="UP000262477">
    <property type="component" value="Unassembled WGS sequence"/>
</dbReference>
<dbReference type="RefSeq" id="WP_128503174.1">
    <property type="nucleotide sequence ID" value="NZ_QUAC01000017.1"/>
</dbReference>
<evidence type="ECO:0000313" key="1">
    <source>
        <dbReference type="EMBL" id="REK91703.1"/>
    </source>
</evidence>